<feature type="transmembrane region" description="Helical" evidence="9">
    <location>
        <begin position="209"/>
        <end position="229"/>
    </location>
</feature>
<evidence type="ECO:0000259" key="11">
    <source>
        <dbReference type="Pfam" id="PF07730"/>
    </source>
</evidence>
<keyword evidence="6" id="KW-0418">Kinase</keyword>
<feature type="domain" description="DUF7134" evidence="12">
    <location>
        <begin position="144"/>
        <end position="305"/>
    </location>
</feature>
<keyword evidence="8" id="KW-0902">Two-component regulatory system</keyword>
<dbReference type="Pfam" id="PF02518">
    <property type="entry name" value="HATPase_c"/>
    <property type="match status" value="1"/>
</dbReference>
<dbReference type="Gene3D" id="3.30.565.10">
    <property type="entry name" value="Histidine kinase-like ATPase, C-terminal domain"/>
    <property type="match status" value="1"/>
</dbReference>
<feature type="transmembrane region" description="Helical" evidence="9">
    <location>
        <begin position="281"/>
        <end position="301"/>
    </location>
</feature>
<gene>
    <name evidence="13" type="ORF">Pen02_72850</name>
</gene>
<dbReference type="EC" id="2.7.13.3" evidence="2"/>
<evidence type="ECO:0000259" key="12">
    <source>
        <dbReference type="Pfam" id="PF23539"/>
    </source>
</evidence>
<evidence type="ECO:0000256" key="1">
    <source>
        <dbReference type="ARBA" id="ARBA00000085"/>
    </source>
</evidence>
<protein>
    <recommendedName>
        <fullName evidence="2">histidine kinase</fullName>
        <ecNumber evidence="2">2.7.13.3</ecNumber>
    </recommendedName>
</protein>
<evidence type="ECO:0000256" key="6">
    <source>
        <dbReference type="ARBA" id="ARBA00022777"/>
    </source>
</evidence>
<dbReference type="InterPro" id="IPR011712">
    <property type="entry name" value="Sig_transdc_His_kin_sub3_dim/P"/>
</dbReference>
<keyword evidence="4" id="KW-0808">Transferase</keyword>
<dbReference type="Pfam" id="PF23539">
    <property type="entry name" value="DUF7134"/>
    <property type="match status" value="1"/>
</dbReference>
<evidence type="ECO:0000256" key="8">
    <source>
        <dbReference type="ARBA" id="ARBA00023012"/>
    </source>
</evidence>
<name>A0ABQ4ECA9_9ACTN</name>
<feature type="domain" description="Signal transduction histidine kinase subgroup 3 dimerisation and phosphoacceptor" evidence="11">
    <location>
        <begin position="323"/>
        <end position="388"/>
    </location>
</feature>
<feature type="domain" description="Histidine kinase/HSP90-like ATPase" evidence="10">
    <location>
        <begin position="437"/>
        <end position="525"/>
    </location>
</feature>
<dbReference type="SUPFAM" id="SSF55874">
    <property type="entry name" value="ATPase domain of HSP90 chaperone/DNA topoisomerase II/histidine kinase"/>
    <property type="match status" value="1"/>
</dbReference>
<feature type="transmembrane region" description="Helical" evidence="9">
    <location>
        <begin position="147"/>
        <end position="169"/>
    </location>
</feature>
<dbReference type="InterPro" id="IPR055558">
    <property type="entry name" value="DUF7134"/>
</dbReference>
<evidence type="ECO:0000256" key="5">
    <source>
        <dbReference type="ARBA" id="ARBA00022741"/>
    </source>
</evidence>
<keyword evidence="9" id="KW-1133">Transmembrane helix</keyword>
<evidence type="ECO:0000259" key="10">
    <source>
        <dbReference type="Pfam" id="PF02518"/>
    </source>
</evidence>
<proteinExistence type="predicted"/>
<feature type="transmembrane region" description="Helical" evidence="9">
    <location>
        <begin position="181"/>
        <end position="202"/>
    </location>
</feature>
<keyword evidence="3" id="KW-0597">Phosphoprotein</keyword>
<evidence type="ECO:0000256" key="4">
    <source>
        <dbReference type="ARBA" id="ARBA00022679"/>
    </source>
</evidence>
<evidence type="ECO:0000256" key="7">
    <source>
        <dbReference type="ARBA" id="ARBA00022840"/>
    </source>
</evidence>
<reference evidence="13 14" key="1">
    <citation type="submission" date="2021-01" db="EMBL/GenBank/DDBJ databases">
        <title>Whole genome shotgun sequence of Plantactinospora endophytica NBRC 110450.</title>
        <authorList>
            <person name="Komaki H."/>
            <person name="Tamura T."/>
        </authorList>
    </citation>
    <scope>NUCLEOTIDE SEQUENCE [LARGE SCALE GENOMIC DNA]</scope>
    <source>
        <strain evidence="13 14">NBRC 110450</strain>
    </source>
</reference>
<dbReference type="PANTHER" id="PTHR24421:SF10">
    <property type="entry name" value="NITRATE_NITRITE SENSOR PROTEIN NARQ"/>
    <property type="match status" value="1"/>
</dbReference>
<dbReference type="Pfam" id="PF07730">
    <property type="entry name" value="HisKA_3"/>
    <property type="match status" value="1"/>
</dbReference>
<keyword evidence="7" id="KW-0067">ATP-binding</keyword>
<dbReference type="CDD" id="cd16917">
    <property type="entry name" value="HATPase_UhpB-NarQ-NarX-like"/>
    <property type="match status" value="1"/>
</dbReference>
<evidence type="ECO:0000256" key="3">
    <source>
        <dbReference type="ARBA" id="ARBA00022553"/>
    </source>
</evidence>
<accession>A0ABQ4ECA9</accession>
<evidence type="ECO:0000313" key="14">
    <source>
        <dbReference type="Proteomes" id="UP000646749"/>
    </source>
</evidence>
<dbReference type="InterPro" id="IPR036890">
    <property type="entry name" value="HATPase_C_sf"/>
</dbReference>
<sequence>MPPRAASFRLVASFRPVPLFPFVPSLRPVPLSRLVLSFPLVPLSRLGLSFPLVPLSRLGLSFRLVLSCRRRVPSCRRRSVIGRPGTSERSRHFRPGPAGYAGGLRARRVRPEDDPPRVDAPGRVGRYRRRMTAVHPRPLLTRRLRRVDLIVLDVLAAVGLALVCGYAAADPPAETGIPDPLVHEPVWLSLLFTLAVSVPIAVRRRWPVPVLFVVTVGAGAALLFEVVPVYASPPVFVAVAFALYQAAVVLPLRRSVQALSLVLAGAVLAVLPKTSDRDEAVAGIGFLLLLLIATWILGRAVRERRAYAARSAVELTRQATVDERLRISRELHDIVAHSMSVITVKAAIANHVAESRPTEVRDALRDIEATSRSALAELRRTLGVLRAGTPDASAEFGPAPGLAELPGLLDRAAAAGLVPELVLELPDGTRPPEDVGRSVYRIVQEALTNVVKHAGPVRCRVAVTGSGDELRVEVVNEPGRPVRPADPKGQGLIGMRERVHLYGGTFEAAPTGGGGFRISARLPIRPADLRADGLPAGVAAGSVHDPAAGDR</sequence>
<evidence type="ECO:0000313" key="13">
    <source>
        <dbReference type="EMBL" id="GIG92349.1"/>
    </source>
</evidence>
<organism evidence="13 14">
    <name type="scientific">Plantactinospora endophytica</name>
    <dbReference type="NCBI Taxonomy" id="673535"/>
    <lineage>
        <taxon>Bacteria</taxon>
        <taxon>Bacillati</taxon>
        <taxon>Actinomycetota</taxon>
        <taxon>Actinomycetes</taxon>
        <taxon>Micromonosporales</taxon>
        <taxon>Micromonosporaceae</taxon>
        <taxon>Plantactinospora</taxon>
    </lineage>
</organism>
<dbReference type="PANTHER" id="PTHR24421">
    <property type="entry name" value="NITRATE/NITRITE SENSOR PROTEIN NARX-RELATED"/>
    <property type="match status" value="1"/>
</dbReference>
<dbReference type="Proteomes" id="UP000646749">
    <property type="component" value="Unassembled WGS sequence"/>
</dbReference>
<dbReference type="InterPro" id="IPR003594">
    <property type="entry name" value="HATPase_dom"/>
</dbReference>
<keyword evidence="9" id="KW-0812">Transmembrane</keyword>
<keyword evidence="14" id="KW-1185">Reference proteome</keyword>
<dbReference type="InterPro" id="IPR050482">
    <property type="entry name" value="Sensor_HK_TwoCompSys"/>
</dbReference>
<keyword evidence="5" id="KW-0547">Nucleotide-binding</keyword>
<comment type="caution">
    <text evidence="13">The sequence shown here is derived from an EMBL/GenBank/DDBJ whole genome shotgun (WGS) entry which is preliminary data.</text>
</comment>
<evidence type="ECO:0000256" key="2">
    <source>
        <dbReference type="ARBA" id="ARBA00012438"/>
    </source>
</evidence>
<evidence type="ECO:0000256" key="9">
    <source>
        <dbReference type="SAM" id="Phobius"/>
    </source>
</evidence>
<keyword evidence="9" id="KW-0472">Membrane</keyword>
<dbReference type="EMBL" id="BONW01000044">
    <property type="protein sequence ID" value="GIG92349.1"/>
    <property type="molecule type" value="Genomic_DNA"/>
</dbReference>
<dbReference type="Gene3D" id="1.20.5.1930">
    <property type="match status" value="1"/>
</dbReference>
<comment type="catalytic activity">
    <reaction evidence="1">
        <text>ATP + protein L-histidine = ADP + protein N-phospho-L-histidine.</text>
        <dbReference type="EC" id="2.7.13.3"/>
    </reaction>
</comment>